<dbReference type="AlphaFoldDB" id="A0A8S9RRW7"/>
<name>A0A8S9RRW7_BRACR</name>
<dbReference type="Proteomes" id="UP000712600">
    <property type="component" value="Unassembled WGS sequence"/>
</dbReference>
<evidence type="ECO:0000313" key="1">
    <source>
        <dbReference type="EMBL" id="KAF3583460.1"/>
    </source>
</evidence>
<proteinExistence type="predicted"/>
<gene>
    <name evidence="1" type="ORF">F2Q69_00030498</name>
</gene>
<protein>
    <submittedName>
        <fullName evidence="1">Uncharacterized protein</fullName>
    </submittedName>
</protein>
<dbReference type="EMBL" id="QGKX02000088">
    <property type="protein sequence ID" value="KAF3583460.1"/>
    <property type="molecule type" value="Genomic_DNA"/>
</dbReference>
<comment type="caution">
    <text evidence="1">The sequence shown here is derived from an EMBL/GenBank/DDBJ whole genome shotgun (WGS) entry which is preliminary data.</text>
</comment>
<reference evidence="1" key="1">
    <citation type="submission" date="2019-12" db="EMBL/GenBank/DDBJ databases">
        <title>Genome sequencing and annotation of Brassica cretica.</title>
        <authorList>
            <person name="Studholme D.J."/>
            <person name="Sarris P."/>
        </authorList>
    </citation>
    <scope>NUCLEOTIDE SEQUENCE</scope>
    <source>
        <strain evidence="1">PFS-109/04</strain>
        <tissue evidence="1">Leaf</tissue>
    </source>
</reference>
<evidence type="ECO:0000313" key="2">
    <source>
        <dbReference type="Proteomes" id="UP000712600"/>
    </source>
</evidence>
<organism evidence="1 2">
    <name type="scientific">Brassica cretica</name>
    <name type="common">Mustard</name>
    <dbReference type="NCBI Taxonomy" id="69181"/>
    <lineage>
        <taxon>Eukaryota</taxon>
        <taxon>Viridiplantae</taxon>
        <taxon>Streptophyta</taxon>
        <taxon>Embryophyta</taxon>
        <taxon>Tracheophyta</taxon>
        <taxon>Spermatophyta</taxon>
        <taxon>Magnoliopsida</taxon>
        <taxon>eudicotyledons</taxon>
        <taxon>Gunneridae</taxon>
        <taxon>Pentapetalae</taxon>
        <taxon>rosids</taxon>
        <taxon>malvids</taxon>
        <taxon>Brassicales</taxon>
        <taxon>Brassicaceae</taxon>
        <taxon>Brassiceae</taxon>
        <taxon>Brassica</taxon>
    </lineage>
</organism>
<sequence>MLGDTIKGNLICQPLFCQLIIFTIFHSGDPAKGDGFKGAEIEMISAVMPSCSAATDPEFTAWMS</sequence>
<accession>A0A8S9RRW7</accession>